<keyword evidence="2" id="KW-0732">Signal</keyword>
<keyword evidence="1" id="KW-1003">Cell membrane</keyword>
<dbReference type="Gene3D" id="3.40.50.10610">
    <property type="entry name" value="ABC-type transport auxiliary lipoprotein component"/>
    <property type="match status" value="1"/>
</dbReference>
<organism evidence="6 7">
    <name type="scientific">Sporomusa malonica</name>
    <dbReference type="NCBI Taxonomy" id="112901"/>
    <lineage>
        <taxon>Bacteria</taxon>
        <taxon>Bacillati</taxon>
        <taxon>Bacillota</taxon>
        <taxon>Negativicutes</taxon>
        <taxon>Selenomonadales</taxon>
        <taxon>Sporomusaceae</taxon>
        <taxon>Sporomusa</taxon>
    </lineage>
</organism>
<dbReference type="EMBL" id="FWXI01000010">
    <property type="protein sequence ID" value="SMC82202.1"/>
    <property type="molecule type" value="Genomic_DNA"/>
</dbReference>
<keyword evidence="5" id="KW-0449">Lipoprotein</keyword>
<proteinExistence type="predicted"/>
<gene>
    <name evidence="6" type="ORF">SAMN04488500_11016</name>
</gene>
<dbReference type="PANTHER" id="PTHR41164:SF1">
    <property type="entry name" value="CURLI PRODUCTION ASSEMBLY_TRANSPORT COMPONENT CSGG"/>
    <property type="match status" value="1"/>
</dbReference>
<dbReference type="GO" id="GO:0030288">
    <property type="term" value="C:outer membrane-bounded periplasmic space"/>
    <property type="evidence" value="ECO:0007669"/>
    <property type="project" value="InterPro"/>
</dbReference>
<evidence type="ECO:0000256" key="4">
    <source>
        <dbReference type="ARBA" id="ARBA00023139"/>
    </source>
</evidence>
<evidence type="ECO:0000256" key="2">
    <source>
        <dbReference type="ARBA" id="ARBA00022729"/>
    </source>
</evidence>
<evidence type="ECO:0000313" key="7">
    <source>
        <dbReference type="Proteomes" id="UP000192738"/>
    </source>
</evidence>
<sequence length="292" mass="31241">MKHYSKSRILFLITILIFIVSISLPQAVAAADSGLKYTIVVSKFENRSNWSGQFSLGDAWGTVLTDILNQSGKFIVLAENDMRIEAANERNSNPHVIPAQLLVKGVITHVQNTGGQAGGLGIGGIYLGGSKSKSEINITMYIVEAGTGQVLASKSVIGKAEKGGMVVGGRGAVFGNYGAQNLGKAVENAASQGVEWMITQLPKIRWTGAVVMNNNGQIYINRGTREGVRMDQEFIVGSAEVLRDPTTGEALDEMVTERARIRVVSVKEKISICEVISGSSESINQGMRVSLP</sequence>
<dbReference type="OrthoDB" id="1679073at2"/>
<dbReference type="STRING" id="112901.SAMN04488500_11016"/>
<protein>
    <submittedName>
        <fullName evidence="6">Curli biogenesis system outer membrane secretion channel CsgG</fullName>
    </submittedName>
</protein>
<keyword evidence="3" id="KW-0472">Membrane</keyword>
<dbReference type="Pfam" id="PF03783">
    <property type="entry name" value="CsgG"/>
    <property type="match status" value="1"/>
</dbReference>
<reference evidence="6 7" key="1">
    <citation type="submission" date="2017-04" db="EMBL/GenBank/DDBJ databases">
        <authorList>
            <person name="Afonso C.L."/>
            <person name="Miller P.J."/>
            <person name="Scott M.A."/>
            <person name="Spackman E."/>
            <person name="Goraichik I."/>
            <person name="Dimitrov K.M."/>
            <person name="Suarez D.L."/>
            <person name="Swayne D.E."/>
        </authorList>
    </citation>
    <scope>NUCLEOTIDE SEQUENCE [LARGE SCALE GENOMIC DNA]</scope>
    <source>
        <strain evidence="6 7">DSM 5090</strain>
    </source>
</reference>
<evidence type="ECO:0000313" key="6">
    <source>
        <dbReference type="EMBL" id="SMC82202.1"/>
    </source>
</evidence>
<evidence type="ECO:0000256" key="5">
    <source>
        <dbReference type="ARBA" id="ARBA00023288"/>
    </source>
</evidence>
<evidence type="ECO:0000256" key="1">
    <source>
        <dbReference type="ARBA" id="ARBA00022475"/>
    </source>
</evidence>
<dbReference type="RefSeq" id="WP_084576093.1">
    <property type="nucleotide sequence ID" value="NZ_CP155572.1"/>
</dbReference>
<evidence type="ECO:0000256" key="3">
    <source>
        <dbReference type="ARBA" id="ARBA00023136"/>
    </source>
</evidence>
<keyword evidence="7" id="KW-1185">Reference proteome</keyword>
<accession>A0A1W2CBE7</accession>
<dbReference type="Proteomes" id="UP000192738">
    <property type="component" value="Unassembled WGS sequence"/>
</dbReference>
<dbReference type="InterPro" id="IPR005534">
    <property type="entry name" value="Curli_assmbl/transp-comp_CsgG"/>
</dbReference>
<name>A0A1W2CBE7_9FIRM</name>
<dbReference type="AlphaFoldDB" id="A0A1W2CBE7"/>
<keyword evidence="4" id="KW-0564">Palmitate</keyword>
<dbReference type="PANTHER" id="PTHR41164">
    <property type="entry name" value="CURLI PRODUCTION ASSEMBLY/TRANSPORT COMPONENT CSGG"/>
    <property type="match status" value="1"/>
</dbReference>